<dbReference type="AlphaFoldDB" id="A0AAW1TAE8"/>
<dbReference type="EMBL" id="JALJOV010000228">
    <property type="protein sequence ID" value="KAK9865667.1"/>
    <property type="molecule type" value="Genomic_DNA"/>
</dbReference>
<comment type="caution">
    <text evidence="1">The sequence shown here is derived from an EMBL/GenBank/DDBJ whole genome shotgun (WGS) entry which is preliminary data.</text>
</comment>
<protein>
    <submittedName>
        <fullName evidence="1">Uncharacterized protein</fullName>
    </submittedName>
</protein>
<keyword evidence="2" id="KW-1185">Reference proteome</keyword>
<sequence>MPVKKRKKNKKPPILPKLSDLEEAVLTNRQGSPLSAGTLWHDKPALVLILRRPGCIMCRTEARKLWALKGG</sequence>
<evidence type="ECO:0000313" key="1">
    <source>
        <dbReference type="EMBL" id="KAK9865667.1"/>
    </source>
</evidence>
<gene>
    <name evidence="1" type="ORF">WJX84_004074</name>
</gene>
<reference evidence="1 2" key="1">
    <citation type="journal article" date="2024" name="Nat. Commun.">
        <title>Phylogenomics reveals the evolutionary origins of lichenization in chlorophyte algae.</title>
        <authorList>
            <person name="Puginier C."/>
            <person name="Libourel C."/>
            <person name="Otte J."/>
            <person name="Skaloud P."/>
            <person name="Haon M."/>
            <person name="Grisel S."/>
            <person name="Petersen M."/>
            <person name="Berrin J.G."/>
            <person name="Delaux P.M."/>
            <person name="Dal Grande F."/>
            <person name="Keller J."/>
        </authorList>
    </citation>
    <scope>NUCLEOTIDE SEQUENCE [LARGE SCALE GENOMIC DNA]</scope>
    <source>
        <strain evidence="1 2">SAG 2523</strain>
    </source>
</reference>
<proteinExistence type="predicted"/>
<name>A0AAW1TAE8_9CHLO</name>
<accession>A0AAW1TAE8</accession>
<dbReference type="Proteomes" id="UP001485043">
    <property type="component" value="Unassembled WGS sequence"/>
</dbReference>
<evidence type="ECO:0000313" key="2">
    <source>
        <dbReference type="Proteomes" id="UP001485043"/>
    </source>
</evidence>
<organism evidence="1 2">
    <name type="scientific">Apatococcus fuscideae</name>
    <dbReference type="NCBI Taxonomy" id="2026836"/>
    <lineage>
        <taxon>Eukaryota</taxon>
        <taxon>Viridiplantae</taxon>
        <taxon>Chlorophyta</taxon>
        <taxon>core chlorophytes</taxon>
        <taxon>Trebouxiophyceae</taxon>
        <taxon>Chlorellales</taxon>
        <taxon>Chlorellaceae</taxon>
        <taxon>Apatococcus</taxon>
    </lineage>
</organism>
<feature type="non-terminal residue" evidence="1">
    <location>
        <position position="71"/>
    </location>
</feature>